<dbReference type="AlphaFoldDB" id="A0A7E4UW40"/>
<reference evidence="2" key="2">
    <citation type="submission" date="2020-10" db="UniProtKB">
        <authorList>
            <consortium name="WormBaseParasite"/>
        </authorList>
    </citation>
    <scope>IDENTIFICATION</scope>
</reference>
<proteinExistence type="predicted"/>
<sequence length="228" mass="26941">MPYPVTKLAYGLRCRLSELATPVERYHLQIAAGNSAICPPKLQRHRTIEHNSSFYYNGTPELASDYTYDDDDLFLRKGGNLELTNNAQTLPQFQPHILSHVILMPDTVDFTNYTHLNKFHIMIPSNTCVRNVLTVRIDPLIEQIIYEINLQDVFDTFPKVQELALWCYMHNSWMIDILKYQKHGLTFFGLYARDDECFNLLYDWNFDNFRTFLLVSVFERVRNNHLFY</sequence>
<keyword evidence="1" id="KW-1185">Reference proteome</keyword>
<evidence type="ECO:0000313" key="2">
    <source>
        <dbReference type="WBParaSite" id="Pan_g13320.t1"/>
    </source>
</evidence>
<organism evidence="1 2">
    <name type="scientific">Panagrellus redivivus</name>
    <name type="common">Microworm</name>
    <dbReference type="NCBI Taxonomy" id="6233"/>
    <lineage>
        <taxon>Eukaryota</taxon>
        <taxon>Metazoa</taxon>
        <taxon>Ecdysozoa</taxon>
        <taxon>Nematoda</taxon>
        <taxon>Chromadorea</taxon>
        <taxon>Rhabditida</taxon>
        <taxon>Tylenchina</taxon>
        <taxon>Panagrolaimomorpha</taxon>
        <taxon>Panagrolaimoidea</taxon>
        <taxon>Panagrolaimidae</taxon>
        <taxon>Panagrellus</taxon>
    </lineage>
</organism>
<accession>A0A7E4UW40</accession>
<evidence type="ECO:0000313" key="1">
    <source>
        <dbReference type="Proteomes" id="UP000492821"/>
    </source>
</evidence>
<reference evidence="1" key="1">
    <citation type="journal article" date="2013" name="Genetics">
        <title>The draft genome and transcriptome of Panagrellus redivivus are shaped by the harsh demands of a free-living lifestyle.</title>
        <authorList>
            <person name="Srinivasan J."/>
            <person name="Dillman A.R."/>
            <person name="Macchietto M.G."/>
            <person name="Heikkinen L."/>
            <person name="Lakso M."/>
            <person name="Fracchia K.M."/>
            <person name="Antoshechkin I."/>
            <person name="Mortazavi A."/>
            <person name="Wong G."/>
            <person name="Sternberg P.W."/>
        </authorList>
    </citation>
    <scope>NUCLEOTIDE SEQUENCE [LARGE SCALE GENOMIC DNA]</scope>
    <source>
        <strain evidence="1">MT8872</strain>
    </source>
</reference>
<protein>
    <submittedName>
        <fullName evidence="2">Protein kinase domain-containing protein</fullName>
    </submittedName>
</protein>
<dbReference type="Proteomes" id="UP000492821">
    <property type="component" value="Unassembled WGS sequence"/>
</dbReference>
<dbReference type="WBParaSite" id="Pan_g13320.t1">
    <property type="protein sequence ID" value="Pan_g13320.t1"/>
    <property type="gene ID" value="Pan_g13320"/>
</dbReference>
<name>A0A7E4UW40_PANRE</name>